<reference evidence="1 2" key="1">
    <citation type="submission" date="2019-02" db="EMBL/GenBank/DDBJ databases">
        <title>Deep-cultivation of Planctomycetes and their phenomic and genomic characterization uncovers novel biology.</title>
        <authorList>
            <person name="Wiegand S."/>
            <person name="Jogler M."/>
            <person name="Boedeker C."/>
            <person name="Pinto D."/>
            <person name="Vollmers J."/>
            <person name="Rivas-Marin E."/>
            <person name="Kohn T."/>
            <person name="Peeters S.H."/>
            <person name="Heuer A."/>
            <person name="Rast P."/>
            <person name="Oberbeckmann S."/>
            <person name="Bunk B."/>
            <person name="Jeske O."/>
            <person name="Meyerdierks A."/>
            <person name="Storesund J.E."/>
            <person name="Kallscheuer N."/>
            <person name="Luecker S."/>
            <person name="Lage O.M."/>
            <person name="Pohl T."/>
            <person name="Merkel B.J."/>
            <person name="Hornburger P."/>
            <person name="Mueller R.-W."/>
            <person name="Bruemmer F."/>
            <person name="Labrenz M."/>
            <person name="Spormann A.M."/>
            <person name="Op den Camp H."/>
            <person name="Overmann J."/>
            <person name="Amann R."/>
            <person name="Jetten M.S.M."/>
            <person name="Mascher T."/>
            <person name="Medema M.H."/>
            <person name="Devos D.P."/>
            <person name="Kaster A.-K."/>
            <person name="Ovreas L."/>
            <person name="Rohde M."/>
            <person name="Galperin M.Y."/>
            <person name="Jogler C."/>
        </authorList>
    </citation>
    <scope>NUCLEOTIDE SEQUENCE [LARGE SCALE GENOMIC DNA]</scope>
    <source>
        <strain evidence="1 2">Pan241w</strain>
    </source>
</reference>
<dbReference type="AlphaFoldDB" id="A0A517RB55"/>
<dbReference type="Proteomes" id="UP000317171">
    <property type="component" value="Chromosome"/>
</dbReference>
<sequence length="170" mass="18747">MSTVLNSEIQSNPKPSLPEQIREIEEEYTGYPADGLATEIERIKSQLENIQYNTANPNGPGAPNGTGESDLNARLEDFECVHSMAVGYESLLKIAKRSMMAHVIKDDFDFTSGQIVDAFEEDPEARRVEIEILGDVVPFNIFHEGHHLRLDAVQDGTAIYSVESGGVPNV</sequence>
<organism evidence="1 2">
    <name type="scientific">Gimesia alba</name>
    <dbReference type="NCBI Taxonomy" id="2527973"/>
    <lineage>
        <taxon>Bacteria</taxon>
        <taxon>Pseudomonadati</taxon>
        <taxon>Planctomycetota</taxon>
        <taxon>Planctomycetia</taxon>
        <taxon>Planctomycetales</taxon>
        <taxon>Planctomycetaceae</taxon>
        <taxon>Gimesia</taxon>
    </lineage>
</organism>
<dbReference type="EMBL" id="CP036269">
    <property type="protein sequence ID" value="QDT41111.1"/>
    <property type="molecule type" value="Genomic_DNA"/>
</dbReference>
<gene>
    <name evidence="1" type="ORF">Pan241w_11700</name>
</gene>
<proteinExistence type="predicted"/>
<protein>
    <submittedName>
        <fullName evidence="1">Uncharacterized protein</fullName>
    </submittedName>
</protein>
<accession>A0A517RB55</accession>
<keyword evidence="2" id="KW-1185">Reference proteome</keyword>
<evidence type="ECO:0000313" key="2">
    <source>
        <dbReference type="Proteomes" id="UP000317171"/>
    </source>
</evidence>
<dbReference type="KEGG" id="gaz:Pan241w_11700"/>
<name>A0A517RB55_9PLAN</name>
<evidence type="ECO:0000313" key="1">
    <source>
        <dbReference type="EMBL" id="QDT41111.1"/>
    </source>
</evidence>